<dbReference type="Pfam" id="PF01636">
    <property type="entry name" value="APH"/>
    <property type="match status" value="1"/>
</dbReference>
<feature type="domain" description="Aminoglycoside phosphotransferase" evidence="1">
    <location>
        <begin position="39"/>
        <end position="276"/>
    </location>
</feature>
<dbReference type="InterPro" id="IPR011009">
    <property type="entry name" value="Kinase-like_dom_sf"/>
</dbReference>
<dbReference type="InterPro" id="IPR041726">
    <property type="entry name" value="ACAD10_11_N"/>
</dbReference>
<dbReference type="PANTHER" id="PTHR47829">
    <property type="entry name" value="HYDROLASE, PUTATIVE (AFU_ORTHOLOGUE AFUA_1G12880)-RELATED"/>
    <property type="match status" value="1"/>
</dbReference>
<evidence type="ECO:0000259" key="1">
    <source>
        <dbReference type="Pfam" id="PF01636"/>
    </source>
</evidence>
<evidence type="ECO:0000313" key="2">
    <source>
        <dbReference type="EMBL" id="GAO50300.1"/>
    </source>
</evidence>
<name>A0A0E9NLL2_SAICN</name>
<dbReference type="SUPFAM" id="SSF56112">
    <property type="entry name" value="Protein kinase-like (PK-like)"/>
    <property type="match status" value="1"/>
</dbReference>
<dbReference type="CDD" id="cd05154">
    <property type="entry name" value="ACAD10_11_N-like"/>
    <property type="match status" value="1"/>
</dbReference>
<reference evidence="2 3" key="3">
    <citation type="journal article" date="2015" name="Genome Announc.">
        <title>Draft Genome Sequence of the Archiascomycetous Yeast Saitoella complicata.</title>
        <authorList>
            <person name="Yamauchi K."/>
            <person name="Kondo S."/>
            <person name="Hamamoto M."/>
            <person name="Takahashi Y."/>
            <person name="Ogura Y."/>
            <person name="Hayashi T."/>
            <person name="Nishida H."/>
        </authorList>
    </citation>
    <scope>NUCLEOTIDE SEQUENCE [LARGE SCALE GENOMIC DNA]</scope>
    <source>
        <strain evidence="2 3">NRRL Y-17804</strain>
    </source>
</reference>
<dbReference type="OrthoDB" id="191037at2759"/>
<sequence length="374" mass="41313">MTGGSDTAAGIAPVRHAINFDALTAYISTNVPDIKCPIDVKQFTHGQSNPTYVLTDAANERYVLRKKPPGQLLSKTAHAVEREYKVLRAIQDTPVPVPKVYCLCEDESIVGTPFYIMQFLKGRIFTNPRLPDLSAEEQCLCWRAAIQTLARLHAVDAKSVGLSSYGKFGGFYTRQIKTLSTISAAQGAVKDEDSGKAVGPIPYFEECMKWFAENMPKDRAGITHGDFKMDNLVFHPTEPRVIGILDWELSTIGHPLSDLANLCQPFSLPKSDGAVSGFKGDPEVEGSGVPTLDEVLGWYHEMAGWDPRPEWAYGEAFAHIRLAVISQGIAARFARKQASSPNAQRSASMFPRLGRLAWETIQRKEGEKREKSKL</sequence>
<dbReference type="RefSeq" id="XP_019021636.1">
    <property type="nucleotide sequence ID" value="XM_019167035.1"/>
</dbReference>
<proteinExistence type="predicted"/>
<dbReference type="PANTHER" id="PTHR47829:SF1">
    <property type="entry name" value="HAD FAMILY PHOSPHATASE"/>
    <property type="match status" value="1"/>
</dbReference>
<dbReference type="Gene3D" id="3.90.1200.10">
    <property type="match status" value="1"/>
</dbReference>
<dbReference type="Proteomes" id="UP000033140">
    <property type="component" value="Unassembled WGS sequence"/>
</dbReference>
<dbReference type="InterPro" id="IPR002575">
    <property type="entry name" value="Aminoglycoside_PTrfase"/>
</dbReference>
<dbReference type="STRING" id="698492.A0A0E9NLL2"/>
<reference evidence="2 3" key="2">
    <citation type="journal article" date="2014" name="J. Gen. Appl. Microbiol.">
        <title>The early diverging ascomycetous budding yeast Saitoella complicata has three histone deacetylases belonging to the Clr6, Hos2, and Rpd3 lineages.</title>
        <authorList>
            <person name="Nishida H."/>
            <person name="Matsumoto T."/>
            <person name="Kondo S."/>
            <person name="Hamamoto M."/>
            <person name="Yoshikawa H."/>
        </authorList>
    </citation>
    <scope>NUCLEOTIDE SEQUENCE [LARGE SCALE GENOMIC DNA]</scope>
    <source>
        <strain evidence="2 3">NRRL Y-17804</strain>
    </source>
</reference>
<keyword evidence="3" id="KW-1185">Reference proteome</keyword>
<accession>A0A0E9NLL2</accession>
<protein>
    <recommendedName>
        <fullName evidence="1">Aminoglycoside phosphotransferase domain-containing protein</fullName>
    </recommendedName>
</protein>
<organism evidence="2 3">
    <name type="scientific">Saitoella complicata (strain BCRC 22490 / CBS 7301 / JCM 7358 / NBRC 10748 / NRRL Y-17804)</name>
    <dbReference type="NCBI Taxonomy" id="698492"/>
    <lineage>
        <taxon>Eukaryota</taxon>
        <taxon>Fungi</taxon>
        <taxon>Dikarya</taxon>
        <taxon>Ascomycota</taxon>
        <taxon>Taphrinomycotina</taxon>
        <taxon>Taphrinomycotina incertae sedis</taxon>
        <taxon>Saitoella</taxon>
    </lineage>
</organism>
<dbReference type="Gene3D" id="3.30.200.20">
    <property type="entry name" value="Phosphorylase Kinase, domain 1"/>
    <property type="match status" value="1"/>
</dbReference>
<dbReference type="OMA" id="RAFYVME"/>
<reference evidence="2 3" key="1">
    <citation type="journal article" date="2011" name="J. Gen. Appl. Microbiol.">
        <title>Draft genome sequencing of the enigmatic yeast Saitoella complicata.</title>
        <authorList>
            <person name="Nishida H."/>
            <person name="Hamamoto M."/>
            <person name="Sugiyama J."/>
        </authorList>
    </citation>
    <scope>NUCLEOTIDE SEQUENCE [LARGE SCALE GENOMIC DNA]</scope>
    <source>
        <strain evidence="2 3">NRRL Y-17804</strain>
    </source>
</reference>
<gene>
    <name evidence="2" type="ORF">G7K_4430-t1</name>
</gene>
<dbReference type="InterPro" id="IPR052898">
    <property type="entry name" value="ACAD10-like"/>
</dbReference>
<evidence type="ECO:0000313" key="3">
    <source>
        <dbReference type="Proteomes" id="UP000033140"/>
    </source>
</evidence>
<comment type="caution">
    <text evidence="2">The sequence shown here is derived from an EMBL/GenBank/DDBJ whole genome shotgun (WGS) entry which is preliminary data.</text>
</comment>
<dbReference type="EMBL" id="BACD03000031">
    <property type="protein sequence ID" value="GAO50300.1"/>
    <property type="molecule type" value="Genomic_DNA"/>
</dbReference>
<dbReference type="AlphaFoldDB" id="A0A0E9NLL2"/>